<accession>A0AAD2FIS1</accession>
<evidence type="ECO:0000313" key="1">
    <source>
        <dbReference type="EMBL" id="CAJ1934726.1"/>
    </source>
</evidence>
<name>A0AAD2FIS1_9STRA</name>
<comment type="caution">
    <text evidence="1">The sequence shown here is derived from an EMBL/GenBank/DDBJ whole genome shotgun (WGS) entry which is preliminary data.</text>
</comment>
<gene>
    <name evidence="1" type="ORF">CYCCA115_LOCUS4065</name>
</gene>
<organism evidence="1 2">
    <name type="scientific">Cylindrotheca closterium</name>
    <dbReference type="NCBI Taxonomy" id="2856"/>
    <lineage>
        <taxon>Eukaryota</taxon>
        <taxon>Sar</taxon>
        <taxon>Stramenopiles</taxon>
        <taxon>Ochrophyta</taxon>
        <taxon>Bacillariophyta</taxon>
        <taxon>Bacillariophyceae</taxon>
        <taxon>Bacillariophycidae</taxon>
        <taxon>Bacillariales</taxon>
        <taxon>Bacillariaceae</taxon>
        <taxon>Cylindrotheca</taxon>
    </lineage>
</organism>
<proteinExistence type="predicted"/>
<evidence type="ECO:0000313" key="2">
    <source>
        <dbReference type="Proteomes" id="UP001295423"/>
    </source>
</evidence>
<sequence>MSLQHIINLNNYMVFLLESKQSSWAVKNGVHAMELMDQLNEDQHLTLASQSSLSVPCKQEDAHDIDHYMHYMEHSDLYDWDEPSDDYVYERGVTLPSTVTDFKCIIAVLIFNLALSHQLSASTRHQHDDLRQKLLHKAKRLYELALREQIVDHSTAFKFAAVNNVAVIYRMMGDDETSQKYLDYLVSLRMHVVSVGDCPQLQQMNGFWRNVFGKGISIAPAA</sequence>
<protein>
    <submittedName>
        <fullName evidence="1">Uncharacterized protein</fullName>
    </submittedName>
</protein>
<dbReference type="AlphaFoldDB" id="A0AAD2FIS1"/>
<keyword evidence="2" id="KW-1185">Reference proteome</keyword>
<dbReference type="EMBL" id="CAKOGP040000369">
    <property type="protein sequence ID" value="CAJ1934726.1"/>
    <property type="molecule type" value="Genomic_DNA"/>
</dbReference>
<reference evidence="1" key="1">
    <citation type="submission" date="2023-08" db="EMBL/GenBank/DDBJ databases">
        <authorList>
            <person name="Audoor S."/>
            <person name="Bilcke G."/>
        </authorList>
    </citation>
    <scope>NUCLEOTIDE SEQUENCE</scope>
</reference>
<dbReference type="Proteomes" id="UP001295423">
    <property type="component" value="Unassembled WGS sequence"/>
</dbReference>